<dbReference type="Proteomes" id="UP000824881">
    <property type="component" value="Unassembled WGS sequence"/>
</dbReference>
<comment type="caution">
    <text evidence="1">The sequence shown here is derived from an EMBL/GenBank/DDBJ whole genome shotgun (WGS) entry which is preliminary data.</text>
</comment>
<protein>
    <submittedName>
        <fullName evidence="1">Uncharacterized protein</fullName>
    </submittedName>
</protein>
<sequence length="593" mass="65837">MSKLFCGPEGKEMNIYISINGVVNRPRVCRRIKSNGGRICNDALNSDVILVEPSTGDGQEMVHFRGKSQPVLGYRWVEACIREEKFLGAEENWGGYRIHDSGEPLELRGEEDEDEGEGEEPDVDMHSGPRNILPTPRHTPTSPAVSQPPPSQPSYQSPPLPFSTPAPSNIPTMQPMPAMYPSTPFPQATQPIDPQAVTQMFQAFMMAAMSQGYAAPSPTFASGSTTAAPPPSQQPRKGKARATQPEALNPIFKENGKPLTFFVQVDLKNRISVISNIKASDQPPRATIANLSSQKYGGKIISNNCDADYAVLHAGSKMFPQLLSGTTDAGRPAVKASFITDSIASGELEDASAYQFDVPLKDKKRASTSTIETPRPKRKGPNLVKVEQADVTPSLQPQIGIRSAAKKRKISTPTPSPARSTPSPTPPPESSRVEMAPGMYRYTEDEQAFMFRYFEYLVQFDGTTTTALTAKRLYERMPHHTIKSWSEYLRSHRVELEAIRKRIGIAKRKAQQLPNSQRESPSPPNIKTPYDIDMDHFCTFFAFGHGDNLEDEMVWDKLDKLHKCQTEPSWAAFNDRHNKVIFERVKEMTRSSG</sequence>
<keyword evidence="2" id="KW-1185">Reference proteome</keyword>
<organism evidence="1 2">
    <name type="scientific">Pleurotus cornucopiae</name>
    <name type="common">Cornucopia mushroom</name>
    <dbReference type="NCBI Taxonomy" id="5321"/>
    <lineage>
        <taxon>Eukaryota</taxon>
        <taxon>Fungi</taxon>
        <taxon>Dikarya</taxon>
        <taxon>Basidiomycota</taxon>
        <taxon>Agaricomycotina</taxon>
        <taxon>Agaricomycetes</taxon>
        <taxon>Agaricomycetidae</taxon>
        <taxon>Agaricales</taxon>
        <taxon>Pleurotineae</taxon>
        <taxon>Pleurotaceae</taxon>
        <taxon>Pleurotus</taxon>
    </lineage>
</organism>
<evidence type="ECO:0000313" key="1">
    <source>
        <dbReference type="EMBL" id="KAG9222747.1"/>
    </source>
</evidence>
<evidence type="ECO:0000313" key="2">
    <source>
        <dbReference type="Proteomes" id="UP000824881"/>
    </source>
</evidence>
<accession>A0ACB7IWX0</accession>
<dbReference type="EMBL" id="WQMT02000005">
    <property type="protein sequence ID" value="KAG9222747.1"/>
    <property type="molecule type" value="Genomic_DNA"/>
</dbReference>
<name>A0ACB7IWX0_PLECO</name>
<reference evidence="1 2" key="1">
    <citation type="journal article" date="2021" name="Appl. Environ. Microbiol.">
        <title>Genetic linkage and physical mapping for an oyster mushroom Pleurotus cornucopiae and QTL analysis for the trait cap color.</title>
        <authorList>
            <person name="Zhang Y."/>
            <person name="Gao W."/>
            <person name="Sonnenberg A."/>
            <person name="Chen Q."/>
            <person name="Zhang J."/>
            <person name="Huang C."/>
        </authorList>
    </citation>
    <scope>NUCLEOTIDE SEQUENCE [LARGE SCALE GENOMIC DNA]</scope>
    <source>
        <strain evidence="1">CCMSSC00406</strain>
    </source>
</reference>
<gene>
    <name evidence="1" type="ORF">CCMSSC00406_0004661</name>
</gene>
<proteinExistence type="predicted"/>